<name>A0A926WI44_9NOST</name>
<accession>A0A926WI44</accession>
<dbReference type="RefSeq" id="WP_190561940.1">
    <property type="nucleotide sequence ID" value="NZ_JACJQU010000009.1"/>
</dbReference>
<proteinExistence type="predicted"/>
<protein>
    <submittedName>
        <fullName evidence="2">Uncharacterized protein</fullName>
    </submittedName>
</protein>
<keyword evidence="1" id="KW-0812">Transmembrane</keyword>
<reference evidence="3" key="1">
    <citation type="journal article" date="2020" name="ISME J.">
        <title>Comparative genomics reveals insights into cyanobacterial evolution and habitat adaptation.</title>
        <authorList>
            <person name="Chen M.Y."/>
            <person name="Teng W.K."/>
            <person name="Zhao L."/>
            <person name="Hu C.X."/>
            <person name="Zhou Y.K."/>
            <person name="Han B.P."/>
            <person name="Song L.R."/>
            <person name="Shu W.S."/>
        </authorList>
    </citation>
    <scope>NUCLEOTIDE SEQUENCE [LARGE SCALE GENOMIC DNA]</scope>
    <source>
        <strain evidence="3">FACHB-251</strain>
    </source>
</reference>
<evidence type="ECO:0000313" key="2">
    <source>
        <dbReference type="EMBL" id="MBD2295005.1"/>
    </source>
</evidence>
<feature type="transmembrane region" description="Helical" evidence="1">
    <location>
        <begin position="17"/>
        <end position="37"/>
    </location>
</feature>
<dbReference type="AlphaFoldDB" id="A0A926WI44"/>
<evidence type="ECO:0000256" key="1">
    <source>
        <dbReference type="SAM" id="Phobius"/>
    </source>
</evidence>
<comment type="caution">
    <text evidence="2">The sequence shown here is derived from an EMBL/GenBank/DDBJ whole genome shotgun (WGS) entry which is preliminary data.</text>
</comment>
<sequence>MKIQSWLKSLAKKYDPYLTWILVLVTLFSIFWNIYSIQKDISLNKQREEAQERLNNYFQQGDKLRDKSVQKTAEIEKINQEVKQCLEQTKPENNECENLLTKSVALTEEFKNITKEYEQLMGNIDKHYCFLYPDATDRNCEELKKK</sequence>
<keyword evidence="1" id="KW-1133">Transmembrane helix</keyword>
<keyword evidence="1" id="KW-0472">Membrane</keyword>
<keyword evidence="3" id="KW-1185">Reference proteome</keyword>
<dbReference type="Proteomes" id="UP000662185">
    <property type="component" value="Unassembled WGS sequence"/>
</dbReference>
<gene>
    <name evidence="2" type="ORF">H6G06_16330</name>
</gene>
<organism evidence="2 3">
    <name type="scientific">Anabaena sphaerica FACHB-251</name>
    <dbReference type="NCBI Taxonomy" id="2692883"/>
    <lineage>
        <taxon>Bacteria</taxon>
        <taxon>Bacillati</taxon>
        <taxon>Cyanobacteriota</taxon>
        <taxon>Cyanophyceae</taxon>
        <taxon>Nostocales</taxon>
        <taxon>Nostocaceae</taxon>
        <taxon>Anabaena</taxon>
    </lineage>
</organism>
<evidence type="ECO:0000313" key="3">
    <source>
        <dbReference type="Proteomes" id="UP000662185"/>
    </source>
</evidence>
<dbReference type="EMBL" id="JACJQU010000009">
    <property type="protein sequence ID" value="MBD2295005.1"/>
    <property type="molecule type" value="Genomic_DNA"/>
</dbReference>